<evidence type="ECO:0000256" key="1">
    <source>
        <dbReference type="ARBA" id="ARBA00010493"/>
    </source>
</evidence>
<dbReference type="Pfam" id="PF00814">
    <property type="entry name" value="TsaD"/>
    <property type="match status" value="1"/>
</dbReference>
<dbReference type="GO" id="GO:0002949">
    <property type="term" value="P:tRNA threonylcarbamoyladenosine modification"/>
    <property type="evidence" value="ECO:0007669"/>
    <property type="project" value="InterPro"/>
</dbReference>
<sequence>MDVLSIDSTGDHTSVASKIGDDLLSISVNHKRKSRPDWQSLMQNISIDSKDLSNFDLFVFGQGPGSYTSIRSVATFLKAIALTQSKPLMPISNLECIAFEHTIFNTEDQILHCAILSDIKSEAYYAEFNFVDGSLKNIGSEILVNKIDLEKIASKDPDAAFLGNAWDSVNEVNVNLDIKSNAATLIELALSKYSKESKYRPEDANPVYIKETTYKKLNDQ</sequence>
<dbReference type="InterPro" id="IPR043129">
    <property type="entry name" value="ATPase_NBD"/>
</dbReference>
<comment type="similarity">
    <text evidence="1">Belongs to the KAE1 / TsaD family. TsaB subfamily.</text>
</comment>
<reference evidence="6 7" key="1">
    <citation type="submission" date="2020-06" db="EMBL/GenBank/DDBJ databases">
        <title>Dysbiosis in marine aquaculture revealed through microbiome analysis: reverse ecology for environmental sustainability.</title>
        <authorList>
            <person name="Haro-Moreno J.M."/>
            <person name="Coutinho F.H."/>
            <person name="Zaragoza-Solas A."/>
            <person name="Picazo A."/>
            <person name="Almagro-Moreno S."/>
            <person name="Lopez-Perez M."/>
        </authorList>
    </citation>
    <scope>NUCLEOTIDE SEQUENCE [LARGE SCALE GENOMIC DNA]</scope>
    <source>
        <strain evidence="6">MCMED-G42</strain>
    </source>
</reference>
<dbReference type="Gene3D" id="3.30.420.40">
    <property type="match status" value="2"/>
</dbReference>
<evidence type="ECO:0000313" key="5">
    <source>
        <dbReference type="EMBL" id="MBA4724095.1"/>
    </source>
</evidence>
<dbReference type="EMBL" id="JACETM010000020">
    <property type="protein sequence ID" value="MBA4724095.1"/>
    <property type="molecule type" value="Genomic_DNA"/>
</dbReference>
<name>A0A838YPC9_9GAMM</name>
<organism evidence="6 7">
    <name type="scientific">SAR86 cluster bacterium</name>
    <dbReference type="NCBI Taxonomy" id="2030880"/>
    <lineage>
        <taxon>Bacteria</taxon>
        <taxon>Pseudomonadati</taxon>
        <taxon>Pseudomonadota</taxon>
        <taxon>Gammaproteobacteria</taxon>
        <taxon>SAR86 cluster</taxon>
    </lineage>
</organism>
<feature type="domain" description="Gcp-like" evidence="4">
    <location>
        <begin position="29"/>
        <end position="180"/>
    </location>
</feature>
<dbReference type="GO" id="GO:0016740">
    <property type="term" value="F:transferase activity"/>
    <property type="evidence" value="ECO:0007669"/>
    <property type="project" value="UniProtKB-KW"/>
</dbReference>
<protein>
    <recommendedName>
        <fullName evidence="2">tRNA threonylcarbamoyladenosine biosynthesis protein TsaB</fullName>
    </recommendedName>
    <alternativeName>
        <fullName evidence="3">t(6)A37 threonylcarbamoyladenosine biosynthesis protein TsaB</fullName>
    </alternativeName>
</protein>
<evidence type="ECO:0000256" key="3">
    <source>
        <dbReference type="ARBA" id="ARBA00032446"/>
    </source>
</evidence>
<evidence type="ECO:0000259" key="4">
    <source>
        <dbReference type="Pfam" id="PF00814"/>
    </source>
</evidence>
<proteinExistence type="inferred from homology"/>
<keyword evidence="6" id="KW-0808">Transferase</keyword>
<dbReference type="Proteomes" id="UP000585327">
    <property type="component" value="Unassembled WGS sequence"/>
</dbReference>
<dbReference type="EMBL" id="JACETM010000020">
    <property type="protein sequence ID" value="MBA4724096.1"/>
    <property type="molecule type" value="Genomic_DNA"/>
</dbReference>
<dbReference type="InterPro" id="IPR000905">
    <property type="entry name" value="Gcp-like_dom"/>
</dbReference>
<dbReference type="SUPFAM" id="SSF53067">
    <property type="entry name" value="Actin-like ATPase domain"/>
    <property type="match status" value="2"/>
</dbReference>
<accession>A0A838YPC9</accession>
<gene>
    <name evidence="6" type="primary">tsaB</name>
    <name evidence="5" type="ORF">H2021_02645</name>
    <name evidence="6" type="ORF">H2021_02650</name>
</gene>
<evidence type="ECO:0000256" key="2">
    <source>
        <dbReference type="ARBA" id="ARBA00019012"/>
    </source>
</evidence>
<dbReference type="NCBIfam" id="TIGR03725">
    <property type="entry name" value="T6A_YeaZ"/>
    <property type="match status" value="1"/>
</dbReference>
<dbReference type="AlphaFoldDB" id="A0A838YPC9"/>
<dbReference type="InterPro" id="IPR022496">
    <property type="entry name" value="T6A_TsaB"/>
</dbReference>
<evidence type="ECO:0000313" key="6">
    <source>
        <dbReference type="EMBL" id="MBA4724096.1"/>
    </source>
</evidence>
<evidence type="ECO:0000313" key="7">
    <source>
        <dbReference type="Proteomes" id="UP000585327"/>
    </source>
</evidence>
<comment type="caution">
    <text evidence="6">The sequence shown here is derived from an EMBL/GenBank/DDBJ whole genome shotgun (WGS) entry which is preliminary data.</text>
</comment>